<keyword evidence="4" id="KW-1185">Reference proteome</keyword>
<gene>
    <name evidence="3" type="ORF">PPERSA_11713</name>
</gene>
<sequence>MDNQELFITYLTAKEDMTTEWFKNHQPQFIHKLKPVHKITVTDDVFGGELGTLFRIQIEYMYEQEEEDEENQINNLKNKQEYQEQQKYNQDEESEAPEQLIVKIPKVGQTTYLGKDAKLFHNEILAYKLICPQNSELFPKVYFSEIDLNLDNFIIVMEDLTLRKGKVDYQFGCNDVEASIAAVKNLAQFHGKYLHYWKNPTFDQTAQNDRYLANQGLGHLNTHFKLFYLGFTVLNPQLQKQISSPNFGKFNLENQGTIVKSILDNWPKFMNLALTMNFSETEFENLQIKEKAEKLSKLVNFAEVYENNIFSFLNHKIRSIIHNDFRFGNIQIDNETQKIKVFDWQLTGVGNPLWDLYYFLQNAFDGEEKKKHEIGMLKIYSQTLINEIKHTKEERLVKIITYENLLKQYKRCMWMGSAMSLSIYPLIIGHIKNVKEILNNNMQLVFIKSYVQQILDLYEYFFEIEQSDAQEQKQNNEK</sequence>
<evidence type="ECO:0000259" key="2">
    <source>
        <dbReference type="SMART" id="SM00587"/>
    </source>
</evidence>
<dbReference type="Pfam" id="PF02958">
    <property type="entry name" value="EcKL"/>
    <property type="match status" value="1"/>
</dbReference>
<comment type="caution">
    <text evidence="3">The sequence shown here is derived from an EMBL/GenBank/DDBJ whole genome shotgun (WGS) entry which is preliminary data.</text>
</comment>
<dbReference type="InterPro" id="IPR011009">
    <property type="entry name" value="Kinase-like_dom_sf"/>
</dbReference>
<keyword evidence="3" id="KW-0808">Transferase</keyword>
<dbReference type="EMBL" id="LDAU01000171">
    <property type="protein sequence ID" value="KRX01266.1"/>
    <property type="molecule type" value="Genomic_DNA"/>
</dbReference>
<keyword evidence="1" id="KW-0175">Coiled coil</keyword>
<feature type="domain" description="CHK kinase-like" evidence="2">
    <location>
        <begin position="155"/>
        <end position="390"/>
    </location>
</feature>
<evidence type="ECO:0000313" key="3">
    <source>
        <dbReference type="EMBL" id="KRX01266.1"/>
    </source>
</evidence>
<dbReference type="Proteomes" id="UP000054937">
    <property type="component" value="Unassembled WGS sequence"/>
</dbReference>
<dbReference type="Gene3D" id="3.90.1200.10">
    <property type="match status" value="1"/>
</dbReference>
<dbReference type="SMART" id="SM00587">
    <property type="entry name" value="CHK"/>
    <property type="match status" value="1"/>
</dbReference>
<evidence type="ECO:0000256" key="1">
    <source>
        <dbReference type="SAM" id="Coils"/>
    </source>
</evidence>
<protein>
    <submittedName>
        <fullName evidence="3">Protein kinase-like domain</fullName>
    </submittedName>
</protein>
<dbReference type="InterPro" id="IPR004119">
    <property type="entry name" value="EcKL"/>
</dbReference>
<dbReference type="InParanoid" id="A0A0V0QGC5"/>
<dbReference type="GO" id="GO:0016301">
    <property type="term" value="F:kinase activity"/>
    <property type="evidence" value="ECO:0007669"/>
    <property type="project" value="UniProtKB-KW"/>
</dbReference>
<dbReference type="OrthoDB" id="191037at2759"/>
<evidence type="ECO:0000313" key="4">
    <source>
        <dbReference type="Proteomes" id="UP000054937"/>
    </source>
</evidence>
<keyword evidence="3" id="KW-0418">Kinase</keyword>
<dbReference type="AlphaFoldDB" id="A0A0V0QGC5"/>
<accession>A0A0V0QGC5</accession>
<dbReference type="PANTHER" id="PTHR11012:SF30">
    <property type="entry name" value="PROTEIN KINASE-LIKE DOMAIN-CONTAINING"/>
    <property type="match status" value="1"/>
</dbReference>
<organism evidence="3 4">
    <name type="scientific">Pseudocohnilembus persalinus</name>
    <name type="common">Ciliate</name>
    <dbReference type="NCBI Taxonomy" id="266149"/>
    <lineage>
        <taxon>Eukaryota</taxon>
        <taxon>Sar</taxon>
        <taxon>Alveolata</taxon>
        <taxon>Ciliophora</taxon>
        <taxon>Intramacronucleata</taxon>
        <taxon>Oligohymenophorea</taxon>
        <taxon>Scuticociliatia</taxon>
        <taxon>Philasterida</taxon>
        <taxon>Pseudocohnilembidae</taxon>
        <taxon>Pseudocohnilembus</taxon>
    </lineage>
</organism>
<feature type="coiled-coil region" evidence="1">
    <location>
        <begin position="59"/>
        <end position="86"/>
    </location>
</feature>
<reference evidence="3 4" key="1">
    <citation type="journal article" date="2015" name="Sci. Rep.">
        <title>Genome of the facultative scuticociliatosis pathogen Pseudocohnilembus persalinus provides insight into its virulence through horizontal gene transfer.</title>
        <authorList>
            <person name="Xiong J."/>
            <person name="Wang G."/>
            <person name="Cheng J."/>
            <person name="Tian M."/>
            <person name="Pan X."/>
            <person name="Warren A."/>
            <person name="Jiang C."/>
            <person name="Yuan D."/>
            <person name="Miao W."/>
        </authorList>
    </citation>
    <scope>NUCLEOTIDE SEQUENCE [LARGE SCALE GENOMIC DNA]</scope>
    <source>
        <strain evidence="3">36N120E</strain>
    </source>
</reference>
<name>A0A0V0QGC5_PSEPJ</name>
<proteinExistence type="predicted"/>
<dbReference type="InterPro" id="IPR015897">
    <property type="entry name" value="CHK_kinase-like"/>
</dbReference>
<dbReference type="SUPFAM" id="SSF56112">
    <property type="entry name" value="Protein kinase-like (PK-like)"/>
    <property type="match status" value="1"/>
</dbReference>
<dbReference type="PANTHER" id="PTHR11012">
    <property type="entry name" value="PROTEIN KINASE-LIKE DOMAIN-CONTAINING"/>
    <property type="match status" value="1"/>
</dbReference>